<evidence type="ECO:0000313" key="2">
    <source>
        <dbReference type="Proteomes" id="UP001152531"/>
    </source>
</evidence>
<sequence>MPTLESSIEEFLNFDFNDNLTNNHQLPESNDLMNQINDGIGENIDDMNTNSSLSSGSPFDLIDSDSSSCSNNYVNTFSIESSYSFENNLNSGFSTASVSGSSGQVSNITTPQAKFEFVDESQEFKLPVLKSNEVEKVRKRLVKRKTRPAKQQTALDQDTKRQRNTLAARRYRERQQKDFEVLDNRIKQLEKELADSKLETLWWKMKCQN</sequence>
<accession>A0ACA9YGD7</accession>
<dbReference type="EMBL" id="CALSDN010000022">
    <property type="protein sequence ID" value="CAH6723892.1"/>
    <property type="molecule type" value="Genomic_DNA"/>
</dbReference>
<organism evidence="1 2">
    <name type="scientific">[Candida] jaroonii</name>
    <dbReference type="NCBI Taxonomy" id="467808"/>
    <lineage>
        <taxon>Eukaryota</taxon>
        <taxon>Fungi</taxon>
        <taxon>Dikarya</taxon>
        <taxon>Ascomycota</taxon>
        <taxon>Saccharomycotina</taxon>
        <taxon>Pichiomycetes</taxon>
        <taxon>Debaryomycetaceae</taxon>
        <taxon>Yamadazyma</taxon>
    </lineage>
</organism>
<evidence type="ECO:0000313" key="1">
    <source>
        <dbReference type="EMBL" id="CAH6723892.1"/>
    </source>
</evidence>
<proteinExistence type="predicted"/>
<gene>
    <name evidence="1" type="ORF">CLIB1444_22S00584</name>
</gene>
<dbReference type="Proteomes" id="UP001152531">
    <property type="component" value="Unassembled WGS sequence"/>
</dbReference>
<reference evidence="1" key="1">
    <citation type="submission" date="2022-06" db="EMBL/GenBank/DDBJ databases">
        <authorList>
            <person name="Legras J.-L."/>
            <person name="Devillers H."/>
            <person name="Grondin C."/>
        </authorList>
    </citation>
    <scope>NUCLEOTIDE SEQUENCE</scope>
    <source>
        <strain evidence="1">CLIB 1444</strain>
    </source>
</reference>
<keyword evidence="2" id="KW-1185">Reference proteome</keyword>
<comment type="caution">
    <text evidence="1">The sequence shown here is derived from an EMBL/GenBank/DDBJ whole genome shotgun (WGS) entry which is preliminary data.</text>
</comment>
<protein>
    <submittedName>
        <fullName evidence="1">Uncharacterized protein</fullName>
    </submittedName>
</protein>
<name>A0ACA9YGD7_9ASCO</name>